<dbReference type="InterPro" id="IPR003439">
    <property type="entry name" value="ABC_transporter-like_ATP-bd"/>
</dbReference>
<sequence>MNHLLPALRVQGLTFGYPHRPVFENFEARLLPGPNLVRGDESTGKTTLLRLLAGDLVPQAGNLVLELPGRPPAAAPFRNHVAWFDPRSDALEGQTPRDWYGRLPQSQAAWDAAALQGHVQGFMLEPHLDKPFGALSTGTRRKVLMAGAFACAAPLTLIDEPVAGLDKASVAYLALALKQLAMCTDRMVVVAHYEALAGVPWAQVVDLPGA</sequence>
<dbReference type="InterPro" id="IPR050095">
    <property type="entry name" value="ECF_ABC_transporter_ATP-bd"/>
</dbReference>
<evidence type="ECO:0000256" key="1">
    <source>
        <dbReference type="ARBA" id="ARBA00022448"/>
    </source>
</evidence>
<protein>
    <submittedName>
        <fullName evidence="5">ABC transporter related protein</fullName>
    </submittedName>
</protein>
<dbReference type="PANTHER" id="PTHR43553">
    <property type="entry name" value="HEAVY METAL TRANSPORTER"/>
    <property type="match status" value="1"/>
</dbReference>
<dbReference type="OrthoDB" id="8772152at2"/>
<reference evidence="5 6" key="1">
    <citation type="submission" date="2009-05" db="EMBL/GenBank/DDBJ databases">
        <title>The draft genome of Acidovorax delafieldii 2AN.</title>
        <authorList>
            <consortium name="US DOE Joint Genome Institute (JGI-PGF)"/>
            <person name="Lucas S."/>
            <person name="Copeland A."/>
            <person name="Lapidus A."/>
            <person name="Glavina del Rio T."/>
            <person name="Tice H."/>
            <person name="Bruce D."/>
            <person name="Goodwin L."/>
            <person name="Pitluck S."/>
            <person name="Larimer F."/>
            <person name="Land M.L."/>
            <person name="Hauser L."/>
            <person name="Shelobolina E.S."/>
            <person name="Picardal F."/>
            <person name="Roden E."/>
            <person name="Emerson D."/>
        </authorList>
    </citation>
    <scope>NUCLEOTIDE SEQUENCE [LARGE SCALE GENOMIC DNA]</scope>
    <source>
        <strain evidence="5 6">2AN</strain>
    </source>
</reference>
<evidence type="ECO:0000256" key="3">
    <source>
        <dbReference type="ARBA" id="ARBA00022840"/>
    </source>
</evidence>
<evidence type="ECO:0000259" key="4">
    <source>
        <dbReference type="Pfam" id="PF00005"/>
    </source>
</evidence>
<keyword evidence="1" id="KW-0813">Transport</keyword>
<evidence type="ECO:0000313" key="6">
    <source>
        <dbReference type="Proteomes" id="UP000003856"/>
    </source>
</evidence>
<dbReference type="GO" id="GO:0042626">
    <property type="term" value="F:ATPase-coupled transmembrane transporter activity"/>
    <property type="evidence" value="ECO:0007669"/>
    <property type="project" value="TreeGrafter"/>
</dbReference>
<name>C5T940_ACIDE</name>
<evidence type="ECO:0000313" key="5">
    <source>
        <dbReference type="EMBL" id="EER59001.1"/>
    </source>
</evidence>
<feature type="domain" description="ABC transporter" evidence="4">
    <location>
        <begin position="39"/>
        <end position="163"/>
    </location>
</feature>
<proteinExistence type="predicted"/>
<gene>
    <name evidence="5" type="ORF">AcdelDRAFT_3420</name>
</gene>
<comment type="caution">
    <text evidence="5">The sequence shown here is derived from an EMBL/GenBank/DDBJ whole genome shotgun (WGS) entry which is preliminary data.</text>
</comment>
<keyword evidence="3" id="KW-0067">ATP-binding</keyword>
<dbReference type="Pfam" id="PF00005">
    <property type="entry name" value="ABC_tran"/>
    <property type="match status" value="1"/>
</dbReference>
<organism evidence="5 6">
    <name type="scientific">Acidovorax delafieldii 2AN</name>
    <dbReference type="NCBI Taxonomy" id="573060"/>
    <lineage>
        <taxon>Bacteria</taxon>
        <taxon>Pseudomonadati</taxon>
        <taxon>Pseudomonadota</taxon>
        <taxon>Betaproteobacteria</taxon>
        <taxon>Burkholderiales</taxon>
        <taxon>Comamonadaceae</taxon>
        <taxon>Acidovorax</taxon>
    </lineage>
</organism>
<dbReference type="GO" id="GO:0005524">
    <property type="term" value="F:ATP binding"/>
    <property type="evidence" value="ECO:0007669"/>
    <property type="project" value="UniProtKB-KW"/>
</dbReference>
<dbReference type="Proteomes" id="UP000003856">
    <property type="component" value="Unassembled WGS sequence"/>
</dbReference>
<dbReference type="AlphaFoldDB" id="C5T940"/>
<accession>C5T940</accession>
<dbReference type="InterPro" id="IPR027417">
    <property type="entry name" value="P-loop_NTPase"/>
</dbReference>
<evidence type="ECO:0000256" key="2">
    <source>
        <dbReference type="ARBA" id="ARBA00022741"/>
    </source>
</evidence>
<dbReference type="PATRIC" id="fig|573060.9.peg.1580"/>
<keyword evidence="2" id="KW-0547">Nucleotide-binding</keyword>
<keyword evidence="6" id="KW-1185">Reference proteome</keyword>
<dbReference type="GO" id="GO:0016887">
    <property type="term" value="F:ATP hydrolysis activity"/>
    <property type="evidence" value="ECO:0007669"/>
    <property type="project" value="InterPro"/>
</dbReference>
<dbReference type="Gene3D" id="3.40.50.300">
    <property type="entry name" value="P-loop containing nucleotide triphosphate hydrolases"/>
    <property type="match status" value="1"/>
</dbReference>
<dbReference type="GO" id="GO:0043190">
    <property type="term" value="C:ATP-binding cassette (ABC) transporter complex"/>
    <property type="evidence" value="ECO:0007669"/>
    <property type="project" value="TreeGrafter"/>
</dbReference>
<dbReference type="SUPFAM" id="SSF52540">
    <property type="entry name" value="P-loop containing nucleoside triphosphate hydrolases"/>
    <property type="match status" value="1"/>
</dbReference>
<dbReference type="EMBL" id="ACQT01000174">
    <property type="protein sequence ID" value="EER59001.1"/>
    <property type="molecule type" value="Genomic_DNA"/>
</dbReference>